<sequence>MESLVPQFLIEQNVSYYTIPTAMLMALIPRVATLGWYGRFFNAAYPRGLPDDIQLLPVNAVSPRVRTRLLRADAAMQNAVENLPLFAAAVVAGNAAYLSAAELNACCCAYLVLRALYMAFYVFWQDNPAFPALTRTLVWLMGVAVEMYLFVLAAHQAPLVVVEGARTWRF</sequence>
<evidence type="ECO:0000313" key="7">
    <source>
        <dbReference type="Proteomes" id="UP001433268"/>
    </source>
</evidence>
<keyword evidence="4 5" id="KW-0472">Membrane</keyword>
<comment type="caution">
    <text evidence="6">The sequence shown here is derived from an EMBL/GenBank/DDBJ whole genome shotgun (WGS) entry which is preliminary data.</text>
</comment>
<evidence type="ECO:0000313" key="6">
    <source>
        <dbReference type="EMBL" id="KAK8063026.1"/>
    </source>
</evidence>
<dbReference type="EMBL" id="JAQQWN010000010">
    <property type="protein sequence ID" value="KAK8063026.1"/>
    <property type="molecule type" value="Genomic_DNA"/>
</dbReference>
<keyword evidence="2 5" id="KW-0812">Transmembrane</keyword>
<evidence type="ECO:0000256" key="5">
    <source>
        <dbReference type="SAM" id="Phobius"/>
    </source>
</evidence>
<dbReference type="GeneID" id="92052497"/>
<dbReference type="Proteomes" id="UP001433268">
    <property type="component" value="Unassembled WGS sequence"/>
</dbReference>
<evidence type="ECO:0000256" key="2">
    <source>
        <dbReference type="ARBA" id="ARBA00022692"/>
    </source>
</evidence>
<dbReference type="InterPro" id="IPR001129">
    <property type="entry name" value="Membr-assoc_MAPEG"/>
</dbReference>
<dbReference type="SUPFAM" id="SSF161084">
    <property type="entry name" value="MAPEG domain-like"/>
    <property type="match status" value="1"/>
</dbReference>
<dbReference type="Pfam" id="PF01124">
    <property type="entry name" value="MAPEG"/>
    <property type="match status" value="1"/>
</dbReference>
<organism evidence="6 7">
    <name type="scientific">Apiospora hydei</name>
    <dbReference type="NCBI Taxonomy" id="1337664"/>
    <lineage>
        <taxon>Eukaryota</taxon>
        <taxon>Fungi</taxon>
        <taxon>Dikarya</taxon>
        <taxon>Ascomycota</taxon>
        <taxon>Pezizomycotina</taxon>
        <taxon>Sordariomycetes</taxon>
        <taxon>Xylariomycetidae</taxon>
        <taxon>Amphisphaeriales</taxon>
        <taxon>Apiosporaceae</taxon>
        <taxon>Apiospora</taxon>
    </lineage>
</organism>
<gene>
    <name evidence="6" type="ORF">PG997_015123</name>
</gene>
<dbReference type="Gene3D" id="1.20.120.550">
    <property type="entry name" value="Membrane associated eicosanoid/glutathione metabolism-like domain"/>
    <property type="match status" value="1"/>
</dbReference>
<protein>
    <recommendedName>
        <fullName evidence="8">MAPEG family protein</fullName>
    </recommendedName>
</protein>
<keyword evidence="7" id="KW-1185">Reference proteome</keyword>
<feature type="transmembrane region" description="Helical" evidence="5">
    <location>
        <begin position="136"/>
        <end position="162"/>
    </location>
</feature>
<dbReference type="PANTHER" id="PTHR35371">
    <property type="entry name" value="INNER MEMBRANE PROTEIN"/>
    <property type="match status" value="1"/>
</dbReference>
<keyword evidence="3 5" id="KW-1133">Transmembrane helix</keyword>
<evidence type="ECO:0000256" key="3">
    <source>
        <dbReference type="ARBA" id="ARBA00022989"/>
    </source>
</evidence>
<feature type="transmembrane region" description="Helical" evidence="5">
    <location>
        <begin position="14"/>
        <end position="37"/>
    </location>
</feature>
<reference evidence="6 7" key="1">
    <citation type="submission" date="2023-01" db="EMBL/GenBank/DDBJ databases">
        <title>Analysis of 21 Apiospora genomes using comparative genomics revels a genus with tremendous synthesis potential of carbohydrate active enzymes and secondary metabolites.</title>
        <authorList>
            <person name="Sorensen T."/>
        </authorList>
    </citation>
    <scope>NUCLEOTIDE SEQUENCE [LARGE SCALE GENOMIC DNA]</scope>
    <source>
        <strain evidence="6 7">CBS 114990</strain>
    </source>
</reference>
<evidence type="ECO:0000256" key="4">
    <source>
        <dbReference type="ARBA" id="ARBA00023136"/>
    </source>
</evidence>
<name>A0ABR1UVR4_9PEZI</name>
<dbReference type="RefSeq" id="XP_066661625.1">
    <property type="nucleotide sequence ID" value="XM_066819437.1"/>
</dbReference>
<comment type="subcellular location">
    <subcellularLocation>
        <location evidence="1">Membrane</location>
    </subcellularLocation>
</comment>
<dbReference type="InterPro" id="IPR023352">
    <property type="entry name" value="MAPEG-like_dom_sf"/>
</dbReference>
<dbReference type="PANTHER" id="PTHR35371:SF1">
    <property type="entry name" value="BLR7753 PROTEIN"/>
    <property type="match status" value="1"/>
</dbReference>
<proteinExistence type="predicted"/>
<feature type="transmembrane region" description="Helical" evidence="5">
    <location>
        <begin position="103"/>
        <end position="124"/>
    </location>
</feature>
<evidence type="ECO:0000256" key="1">
    <source>
        <dbReference type="ARBA" id="ARBA00004370"/>
    </source>
</evidence>
<evidence type="ECO:0008006" key="8">
    <source>
        <dbReference type="Google" id="ProtNLM"/>
    </source>
</evidence>
<accession>A0ABR1UVR4</accession>